<sequence>MKPMSDLCASCIQISRLNIRSANVQSEETVTEAMQRALDHRNLVKKERGYYKDILKEAQLLLNGLCTDVADNYNPPLTMPLALLHITALTMLHRLTILQVHYKQVQLIILLPGNVAYLDCALKLSLSRLIF</sequence>
<protein>
    <submittedName>
        <fullName evidence="1">Uncharacterized protein</fullName>
    </submittedName>
</protein>
<proteinExistence type="predicted"/>
<dbReference type="InParanoid" id="A0A1X7V6Q8"/>
<reference evidence="1" key="1">
    <citation type="submission" date="2017-05" db="UniProtKB">
        <authorList>
            <consortium name="EnsemblMetazoa"/>
        </authorList>
    </citation>
    <scope>IDENTIFICATION</scope>
</reference>
<name>A0A1X7V6Q8_AMPQE</name>
<dbReference type="EnsemblMetazoa" id="Aqu2.1.35673_001">
    <property type="protein sequence ID" value="Aqu2.1.35673_001"/>
    <property type="gene ID" value="Aqu2.1.35673"/>
</dbReference>
<evidence type="ECO:0000313" key="1">
    <source>
        <dbReference type="EnsemblMetazoa" id="Aqu2.1.35673_001"/>
    </source>
</evidence>
<accession>A0A1X7V6Q8</accession>
<organism evidence="1">
    <name type="scientific">Amphimedon queenslandica</name>
    <name type="common">Sponge</name>
    <dbReference type="NCBI Taxonomy" id="400682"/>
    <lineage>
        <taxon>Eukaryota</taxon>
        <taxon>Metazoa</taxon>
        <taxon>Porifera</taxon>
        <taxon>Demospongiae</taxon>
        <taxon>Heteroscleromorpha</taxon>
        <taxon>Haplosclerida</taxon>
        <taxon>Niphatidae</taxon>
        <taxon>Amphimedon</taxon>
    </lineage>
</organism>
<dbReference type="AlphaFoldDB" id="A0A1X7V6Q8"/>